<reference evidence="1" key="1">
    <citation type="submission" date="2022-10" db="EMBL/GenBank/DDBJ databases">
        <title>Culturing micro-colonial fungi from biological soil crusts in the Mojave desert and describing Neophaeococcomyces mojavensis, and introducing the new genera and species Taxawa tesnikishii.</title>
        <authorList>
            <person name="Kurbessoian T."/>
            <person name="Stajich J.E."/>
        </authorList>
    </citation>
    <scope>NUCLEOTIDE SEQUENCE</scope>
    <source>
        <strain evidence="1">JES_112</strain>
    </source>
</reference>
<proteinExistence type="predicted"/>
<keyword evidence="2" id="KW-1185">Reference proteome</keyword>
<accession>A0ACC3AKL9</accession>
<protein>
    <submittedName>
        <fullName evidence="1">Uncharacterized protein</fullName>
    </submittedName>
</protein>
<name>A0ACC3AKL9_9EURO</name>
<dbReference type="Proteomes" id="UP001172386">
    <property type="component" value="Unassembled WGS sequence"/>
</dbReference>
<sequence>MHSFADDDDGETGTTFTTTRARASKELRQTHRRQRSASWSATFYSSTIVPALSDNEALSSLITSLTSITETAKPPVAGKKKSLKKIGGEEDAEDIINRIALAPSFHNTFYRNGKTVPGDFCPPPVAGYTTTFDPKSTSRPKTSGSEARPFTKFSKKSQLTLKTAKPRRDLQSPQSFDSAVDIYSPGNESVKSLPLSVNSKVSRTKSPFKMVFSSRLGEQYSATPDAEPAPHKARDASLDSDAMPGPVETESAETESAETDRDPRRFSAFVTLRKLSTDFDNAQSDSRTLSSLSPSTRADLNENLIPSRRSSLRNGMKRASTSSKDLKSLNIDEDLIEENDTTVQRIRELQQAREKRHNEWRKEARRSEKAANRMSLANPSPVRRTSSARNSWHSKVLDTPELEEPPNLSARLDGNDLAAMPAFLEAAENGPLTPIEINEQPADLKRNLSFSTSTTPSLSSTRKHRKRLSDSIKRSSSIQRNVPDDAKAVADEVEAFLASPRLTQKIRHPRTGRTIAFSEVGDPEGFVVICCVGMGLTRYVTSFYDDIAKAQKLRIITPDRPGVGETTSMPDERNTPLAWVDDVAVICSSLGIEKFSLLAHSAGAIYALATALKMPQYVRGRIHLLGPWIPPSQLAASQDGQAKAVNLPTSHKILSFLPASFMKAANSRFLSATSASIEPASRKQRKKDRASALDLALDDSMFEEADAWPAANMPDSSSTLPTPEASPRKPRAVSCYQTTMHLHSPPLSPTLGVALRSQTLSPPPISIAPTASRRVMTPHAREKLYNTTLTHRTWSLATLNANPAVDLVICLERRRPIGFRYTDITRSVVVHHGANDNRVPLENVRWLSNAMKRCELRVLETEGHGLMASATVMSNVLAEVGKEWEEWAAIIRTKEKESRRQEREEQERVKASNRERKGYPRW</sequence>
<gene>
    <name evidence="1" type="ORF">H2198_000443</name>
</gene>
<evidence type="ECO:0000313" key="2">
    <source>
        <dbReference type="Proteomes" id="UP001172386"/>
    </source>
</evidence>
<evidence type="ECO:0000313" key="1">
    <source>
        <dbReference type="EMBL" id="KAJ9664225.1"/>
    </source>
</evidence>
<organism evidence="1 2">
    <name type="scientific">Neophaeococcomyces mojaviensis</name>
    <dbReference type="NCBI Taxonomy" id="3383035"/>
    <lineage>
        <taxon>Eukaryota</taxon>
        <taxon>Fungi</taxon>
        <taxon>Dikarya</taxon>
        <taxon>Ascomycota</taxon>
        <taxon>Pezizomycotina</taxon>
        <taxon>Eurotiomycetes</taxon>
        <taxon>Chaetothyriomycetidae</taxon>
        <taxon>Chaetothyriales</taxon>
        <taxon>Chaetothyriales incertae sedis</taxon>
        <taxon>Neophaeococcomyces</taxon>
    </lineage>
</organism>
<dbReference type="EMBL" id="JAPDRQ010000004">
    <property type="protein sequence ID" value="KAJ9664225.1"/>
    <property type="molecule type" value="Genomic_DNA"/>
</dbReference>
<comment type="caution">
    <text evidence="1">The sequence shown here is derived from an EMBL/GenBank/DDBJ whole genome shotgun (WGS) entry which is preliminary data.</text>
</comment>